<dbReference type="Proteomes" id="UP001202328">
    <property type="component" value="Unassembled WGS sequence"/>
</dbReference>
<evidence type="ECO:0000313" key="1">
    <source>
        <dbReference type="EMBL" id="KAI3906113.1"/>
    </source>
</evidence>
<comment type="caution">
    <text evidence="1">The sequence shown here is derived from an EMBL/GenBank/DDBJ whole genome shotgun (WGS) entry which is preliminary data.</text>
</comment>
<dbReference type="EMBL" id="JAJJMB010010850">
    <property type="protein sequence ID" value="KAI3906113.1"/>
    <property type="molecule type" value="Genomic_DNA"/>
</dbReference>
<name>A0AAD4SHG7_9MAGN</name>
<organism evidence="1 2">
    <name type="scientific">Papaver atlanticum</name>
    <dbReference type="NCBI Taxonomy" id="357466"/>
    <lineage>
        <taxon>Eukaryota</taxon>
        <taxon>Viridiplantae</taxon>
        <taxon>Streptophyta</taxon>
        <taxon>Embryophyta</taxon>
        <taxon>Tracheophyta</taxon>
        <taxon>Spermatophyta</taxon>
        <taxon>Magnoliopsida</taxon>
        <taxon>Ranunculales</taxon>
        <taxon>Papaveraceae</taxon>
        <taxon>Papaveroideae</taxon>
        <taxon>Papaver</taxon>
    </lineage>
</organism>
<proteinExistence type="predicted"/>
<keyword evidence="2" id="KW-1185">Reference proteome</keyword>
<evidence type="ECO:0000313" key="2">
    <source>
        <dbReference type="Proteomes" id="UP001202328"/>
    </source>
</evidence>
<accession>A0AAD4SHG7</accession>
<reference evidence="1" key="1">
    <citation type="submission" date="2022-04" db="EMBL/GenBank/DDBJ databases">
        <title>A functionally conserved STORR gene fusion in Papaver species that diverged 16.8 million years ago.</title>
        <authorList>
            <person name="Catania T."/>
        </authorList>
    </citation>
    <scope>NUCLEOTIDE SEQUENCE</scope>
    <source>
        <strain evidence="1">S-188037</strain>
    </source>
</reference>
<dbReference type="AlphaFoldDB" id="A0AAD4SHG7"/>
<feature type="non-terminal residue" evidence="1">
    <location>
        <position position="76"/>
    </location>
</feature>
<sequence>MGHRIFLRDRSHPYRRETDKFNGFEEDRDAPIRLSGVELFNRTATTNKEFGKMVKRSLVDSPYSKRSILFNLTYWK</sequence>
<gene>
    <name evidence="1" type="ORF">MKW98_028723</name>
</gene>
<protein>
    <submittedName>
        <fullName evidence="1">Uncharacterized protein</fullName>
    </submittedName>
</protein>